<proteinExistence type="predicted"/>
<accession>L9WXY5</accession>
<name>L9WXY5_9EURY</name>
<dbReference type="Proteomes" id="UP000011602">
    <property type="component" value="Unassembled WGS sequence"/>
</dbReference>
<dbReference type="EMBL" id="AOHZ01000059">
    <property type="protein sequence ID" value="ELY54282.1"/>
    <property type="molecule type" value="Genomic_DNA"/>
</dbReference>
<evidence type="ECO:0000256" key="1">
    <source>
        <dbReference type="SAM" id="MobiDB-lite"/>
    </source>
</evidence>
<keyword evidence="2" id="KW-0812">Transmembrane</keyword>
<comment type="caution">
    <text evidence="3">The sequence shown here is derived from an EMBL/GenBank/DDBJ whole genome shotgun (WGS) entry which is preliminary data.</text>
</comment>
<dbReference type="eggNOG" id="ENOG502N5JR">
    <property type="taxonomic scope" value="Archaea"/>
</dbReference>
<organism evidence="3 4">
    <name type="scientific">Natronolimnohabitans innermongolicus JCM 12255</name>
    <dbReference type="NCBI Taxonomy" id="1227499"/>
    <lineage>
        <taxon>Archaea</taxon>
        <taxon>Methanobacteriati</taxon>
        <taxon>Methanobacteriota</taxon>
        <taxon>Stenosarchaea group</taxon>
        <taxon>Halobacteria</taxon>
        <taxon>Halobacteriales</taxon>
        <taxon>Natrialbaceae</taxon>
        <taxon>Natronolimnohabitans</taxon>
    </lineage>
</organism>
<reference evidence="3 4" key="1">
    <citation type="journal article" date="2014" name="PLoS Genet.">
        <title>Phylogenetically driven sequencing of extremely halophilic archaea reveals strategies for static and dynamic osmo-response.</title>
        <authorList>
            <person name="Becker E.A."/>
            <person name="Seitzer P.M."/>
            <person name="Tritt A."/>
            <person name="Larsen D."/>
            <person name="Krusor M."/>
            <person name="Yao A.I."/>
            <person name="Wu D."/>
            <person name="Madern D."/>
            <person name="Eisen J.A."/>
            <person name="Darling A.E."/>
            <person name="Facciotti M.T."/>
        </authorList>
    </citation>
    <scope>NUCLEOTIDE SEQUENCE [LARGE SCALE GENOMIC DNA]</scope>
    <source>
        <strain evidence="3 4">JCM 12255</strain>
    </source>
</reference>
<feature type="region of interest" description="Disordered" evidence="1">
    <location>
        <begin position="65"/>
        <end position="84"/>
    </location>
</feature>
<feature type="transmembrane region" description="Helical" evidence="2">
    <location>
        <begin position="34"/>
        <end position="55"/>
    </location>
</feature>
<keyword evidence="2" id="KW-1133">Transmembrane helix</keyword>
<dbReference type="RefSeq" id="WP_007259834.1">
    <property type="nucleotide sequence ID" value="NZ_AOHZ01000059.1"/>
</dbReference>
<protein>
    <submittedName>
        <fullName evidence="3">Uncharacterized protein</fullName>
    </submittedName>
</protein>
<dbReference type="AlphaFoldDB" id="L9WXY5"/>
<evidence type="ECO:0000313" key="3">
    <source>
        <dbReference type="EMBL" id="ELY54282.1"/>
    </source>
</evidence>
<evidence type="ECO:0000313" key="4">
    <source>
        <dbReference type="Proteomes" id="UP000011602"/>
    </source>
</evidence>
<keyword evidence="2" id="KW-0472">Membrane</keyword>
<feature type="transmembrane region" description="Helical" evidence="2">
    <location>
        <begin position="7"/>
        <end position="28"/>
    </location>
</feature>
<evidence type="ECO:0000256" key="2">
    <source>
        <dbReference type="SAM" id="Phobius"/>
    </source>
</evidence>
<gene>
    <name evidence="3" type="ORF">C493_12784</name>
</gene>
<sequence>MDPHTISFELLLAGQVVGTLVFAVGLFLGGLTPVTVAGGALILLSIVGLALAAFGDEARDVSAERGGREPVRSRLPFGLGRGSK</sequence>
<keyword evidence="4" id="KW-1185">Reference proteome</keyword>